<dbReference type="Pfam" id="PF05485">
    <property type="entry name" value="THAP"/>
    <property type="match status" value="1"/>
</dbReference>
<sequence>MCGAFILQDTDSKVSEICIIQGCNRTEELLSFPKDPSTLQQWMVLLDGRLKHPVNSSSTVCSVHFTPDCFTNWQQKQSGVAAILTLKADALPSLFMDDRSKGYSPRTRNVACQFDIAQRSVGTQLSKGTLLHVRSKAIQTPAVTHISLGDDMDFLLHPPKTLKESGDPKRSSSYVLGMQQYTVTTVRKGLMAGVVVNVANLLQLFQKCLKCCSDACSVATERKGLLFHVVQQCWGCGNTRNWASHPPDQPADQPPPNHTPPDQQLTDPDTLEMAEEPVGRAFKDTCMEITGEEVAEDEEEEEDEEKEEDEEEEQDEEDEKQQKRKRKRRDSDEEWTPNLTEILEASDEESEGADEEEEHVLQVEWCCDCGEEASARCLKQKHLQLYCCAKCGYRDGDQELDCTDGQQTQRTLSPEAPTAADQESSCDVSQAAERACSPDANSNNKQTASSDRLEDSNSISSEEVITSASQHAITSGIQEATSDGVNELGSSCSVRDQGSVGSSDHGGSRNESPEDTSSRDQDGNTASQVESSNSCHLETSAANEARRNPPKYAVYFNDPYSLQIHMEQLHGGKRELCPDCGKFLIRRDGRTPHVCDHKVKPFSCLTCGKRCINEAGLRLHSQLHTEDRGLSCQYCYEKFRFQEDKQEHEKTHQGESLKYRCSECPKRFADRFRRGAHRKTHWKHGRFFCKVCNKGFPKLIKLQRHEVVHTGLKPFSCEVCDMSFNQRGHLKSHMRLHTGEKPFKCQDCGQCFNHNVSLKNHIQRKHGPGAEGD</sequence>
<feature type="compositionally biased region" description="Basic and acidic residues" evidence="8">
    <location>
        <begin position="506"/>
        <end position="522"/>
    </location>
</feature>
<dbReference type="PROSITE" id="PS50950">
    <property type="entry name" value="ZF_THAP"/>
    <property type="match status" value="1"/>
</dbReference>
<evidence type="ECO:0000256" key="1">
    <source>
        <dbReference type="ARBA" id="ARBA00022723"/>
    </source>
</evidence>
<dbReference type="Pfam" id="PF00096">
    <property type="entry name" value="zf-C2H2"/>
    <property type="match status" value="2"/>
</dbReference>
<feature type="domain" description="C2H2-type" evidence="9">
    <location>
        <begin position="630"/>
        <end position="657"/>
    </location>
</feature>
<feature type="compositionally biased region" description="Polar residues" evidence="8">
    <location>
        <begin position="439"/>
        <end position="467"/>
    </location>
</feature>
<keyword evidence="5 7" id="KW-0238">DNA-binding</keyword>
<evidence type="ECO:0000313" key="12">
    <source>
        <dbReference type="Proteomes" id="UP000823561"/>
    </source>
</evidence>
<protein>
    <submittedName>
        <fullName evidence="11">Uncharacterized protein</fullName>
    </submittedName>
</protein>
<feature type="compositionally biased region" description="Polar residues" evidence="8">
    <location>
        <begin position="484"/>
        <end position="502"/>
    </location>
</feature>
<evidence type="ECO:0000256" key="2">
    <source>
        <dbReference type="ARBA" id="ARBA00022737"/>
    </source>
</evidence>
<evidence type="ECO:0000259" key="9">
    <source>
        <dbReference type="PROSITE" id="PS50157"/>
    </source>
</evidence>
<proteinExistence type="predicted"/>
<feature type="domain" description="C2H2-type" evidence="9">
    <location>
        <begin position="715"/>
        <end position="742"/>
    </location>
</feature>
<feature type="domain" description="C2H2-type" evidence="9">
    <location>
        <begin position="743"/>
        <end position="766"/>
    </location>
</feature>
<feature type="region of interest" description="Disordered" evidence="8">
    <location>
        <begin position="484"/>
        <end position="546"/>
    </location>
</feature>
<evidence type="ECO:0000256" key="6">
    <source>
        <dbReference type="PROSITE-ProRule" id="PRU00042"/>
    </source>
</evidence>
<keyword evidence="4" id="KW-0862">Zinc</keyword>
<organism evidence="11 12">
    <name type="scientific">Alosa alosa</name>
    <name type="common">allis shad</name>
    <dbReference type="NCBI Taxonomy" id="278164"/>
    <lineage>
        <taxon>Eukaryota</taxon>
        <taxon>Metazoa</taxon>
        <taxon>Chordata</taxon>
        <taxon>Craniata</taxon>
        <taxon>Vertebrata</taxon>
        <taxon>Euteleostomi</taxon>
        <taxon>Actinopterygii</taxon>
        <taxon>Neopterygii</taxon>
        <taxon>Teleostei</taxon>
        <taxon>Clupei</taxon>
        <taxon>Clupeiformes</taxon>
        <taxon>Clupeoidei</taxon>
        <taxon>Clupeidae</taxon>
        <taxon>Alosa</taxon>
    </lineage>
</organism>
<dbReference type="SUPFAM" id="SSF57667">
    <property type="entry name" value="beta-beta-alpha zinc fingers"/>
    <property type="match status" value="4"/>
</dbReference>
<dbReference type="PANTHER" id="PTHR24379:SF121">
    <property type="entry name" value="C2H2-TYPE DOMAIN-CONTAINING PROTEIN"/>
    <property type="match status" value="1"/>
</dbReference>
<keyword evidence="1" id="KW-0479">Metal-binding</keyword>
<dbReference type="EMBL" id="JADWDJ010000001">
    <property type="protein sequence ID" value="KAG5285659.1"/>
    <property type="molecule type" value="Genomic_DNA"/>
</dbReference>
<feature type="domain" description="C2H2-type" evidence="9">
    <location>
        <begin position="659"/>
        <end position="681"/>
    </location>
</feature>
<evidence type="ECO:0000313" key="11">
    <source>
        <dbReference type="EMBL" id="KAG5285659.1"/>
    </source>
</evidence>
<dbReference type="SUPFAM" id="SSF57716">
    <property type="entry name" value="Glucocorticoid receptor-like (DNA-binding domain)"/>
    <property type="match status" value="1"/>
</dbReference>
<dbReference type="PANTHER" id="PTHR24379">
    <property type="entry name" value="KRAB AND ZINC FINGER DOMAIN-CONTAINING"/>
    <property type="match status" value="1"/>
</dbReference>
<dbReference type="FunFam" id="3.30.160.60:FF:000710">
    <property type="entry name" value="Zinc finger protein 768"/>
    <property type="match status" value="1"/>
</dbReference>
<dbReference type="InterPro" id="IPR006612">
    <property type="entry name" value="THAP_Znf"/>
</dbReference>
<dbReference type="Gene3D" id="3.30.160.60">
    <property type="entry name" value="Classic Zinc Finger"/>
    <property type="match status" value="5"/>
</dbReference>
<dbReference type="Proteomes" id="UP000823561">
    <property type="component" value="Chromosome 1"/>
</dbReference>
<dbReference type="GO" id="GO:0003677">
    <property type="term" value="F:DNA binding"/>
    <property type="evidence" value="ECO:0007669"/>
    <property type="project" value="UniProtKB-UniRule"/>
</dbReference>
<evidence type="ECO:0000256" key="5">
    <source>
        <dbReference type="ARBA" id="ARBA00023125"/>
    </source>
</evidence>
<dbReference type="GO" id="GO:0008270">
    <property type="term" value="F:zinc ion binding"/>
    <property type="evidence" value="ECO:0007669"/>
    <property type="project" value="UniProtKB-KW"/>
</dbReference>
<feature type="compositionally biased region" description="Polar residues" evidence="8">
    <location>
        <begin position="523"/>
        <end position="542"/>
    </location>
</feature>
<feature type="compositionally biased region" description="Acidic residues" evidence="8">
    <location>
        <begin position="344"/>
        <end position="356"/>
    </location>
</feature>
<evidence type="ECO:0000256" key="7">
    <source>
        <dbReference type="PROSITE-ProRule" id="PRU00309"/>
    </source>
</evidence>
<evidence type="ECO:0000259" key="10">
    <source>
        <dbReference type="PROSITE" id="PS50950"/>
    </source>
</evidence>
<evidence type="ECO:0000256" key="3">
    <source>
        <dbReference type="ARBA" id="ARBA00022771"/>
    </source>
</evidence>
<keyword evidence="12" id="KW-1185">Reference proteome</keyword>
<accession>A0AAV6HF09</accession>
<dbReference type="AlphaFoldDB" id="A0AAV6HF09"/>
<evidence type="ECO:0000256" key="8">
    <source>
        <dbReference type="SAM" id="MobiDB-lite"/>
    </source>
</evidence>
<feature type="region of interest" description="Disordered" evidence="8">
    <location>
        <begin position="409"/>
        <end position="467"/>
    </location>
</feature>
<dbReference type="PROSITE" id="PS50157">
    <property type="entry name" value="ZINC_FINGER_C2H2_2"/>
    <property type="match status" value="6"/>
</dbReference>
<dbReference type="FunFam" id="3.30.160.60:FF:000733">
    <property type="entry name" value="Zinc finger protein 236 variant"/>
    <property type="match status" value="1"/>
</dbReference>
<dbReference type="SMART" id="SM00980">
    <property type="entry name" value="THAP"/>
    <property type="match status" value="1"/>
</dbReference>
<gene>
    <name evidence="11" type="ORF">AALO_G00005940</name>
</gene>
<feature type="domain" description="C2H2-type" evidence="9">
    <location>
        <begin position="602"/>
        <end position="629"/>
    </location>
</feature>
<feature type="compositionally biased region" description="Acidic residues" evidence="8">
    <location>
        <begin position="292"/>
        <end position="319"/>
    </location>
</feature>
<comment type="caution">
    <text evidence="11">The sequence shown here is derived from an EMBL/GenBank/DDBJ whole genome shotgun (WGS) entry which is preliminary data.</text>
</comment>
<feature type="region of interest" description="Disordered" evidence="8">
    <location>
        <begin position="244"/>
        <end position="268"/>
    </location>
</feature>
<evidence type="ECO:0000256" key="4">
    <source>
        <dbReference type="ARBA" id="ARBA00022833"/>
    </source>
</evidence>
<reference evidence="11 12" key="1">
    <citation type="submission" date="2020-10" db="EMBL/GenBank/DDBJ databases">
        <title>Chromosome-scale genome assembly of the Allis shad, Alosa alosa.</title>
        <authorList>
            <person name="Margot Z."/>
            <person name="Christophe K."/>
            <person name="Cabau C."/>
            <person name="Louis A."/>
            <person name="Berthelot C."/>
            <person name="Parey E."/>
            <person name="Roest Crollius H."/>
            <person name="Montfort J."/>
            <person name="Robinson-Rechavi M."/>
            <person name="Bucao C."/>
            <person name="Bouchez O."/>
            <person name="Gislard M."/>
            <person name="Lluch J."/>
            <person name="Milhes M."/>
            <person name="Lampietro C."/>
            <person name="Lopez Roques C."/>
            <person name="Donnadieu C."/>
            <person name="Braasch I."/>
            <person name="Desvignes T."/>
            <person name="Postlethwait J."/>
            <person name="Bobe J."/>
            <person name="Guiguen Y."/>
        </authorList>
    </citation>
    <scope>NUCLEOTIDE SEQUENCE [LARGE SCALE GENOMIC DNA]</scope>
    <source>
        <strain evidence="11">M-15738</strain>
        <tissue evidence="11">Blood</tissue>
    </source>
</reference>
<feature type="region of interest" description="Disordered" evidence="8">
    <location>
        <begin position="292"/>
        <end position="356"/>
    </location>
</feature>
<name>A0AAV6HF09_9TELE</name>
<dbReference type="InterPro" id="IPR013087">
    <property type="entry name" value="Znf_C2H2_type"/>
</dbReference>
<keyword evidence="3 6" id="KW-0863">Zinc-finger</keyword>
<keyword evidence="2" id="KW-0677">Repeat</keyword>
<dbReference type="SMART" id="SM00692">
    <property type="entry name" value="DM3"/>
    <property type="match status" value="1"/>
</dbReference>
<feature type="domain" description="C2H2-type" evidence="9">
    <location>
        <begin position="687"/>
        <end position="714"/>
    </location>
</feature>
<dbReference type="SMART" id="SM00355">
    <property type="entry name" value="ZnF_C2H2"/>
    <property type="match status" value="7"/>
</dbReference>
<feature type="compositionally biased region" description="Pro residues" evidence="8">
    <location>
        <begin position="247"/>
        <end position="259"/>
    </location>
</feature>
<dbReference type="PROSITE" id="PS00028">
    <property type="entry name" value="ZINC_FINGER_C2H2_1"/>
    <property type="match status" value="6"/>
</dbReference>
<feature type="domain" description="THAP-type" evidence="10">
    <location>
        <begin position="1"/>
        <end position="95"/>
    </location>
</feature>
<dbReference type="InterPro" id="IPR036236">
    <property type="entry name" value="Znf_C2H2_sf"/>
</dbReference>